<sequence>MNLKKQFALALASVGLGAALIGGGTFAYFSDREEVNNTFAAGTLDLSVTPEVVFNVDNMKPGDWADRWYKITNSGSLDIKNVYLTTEYSVTDAKNDNGSDDLAKHMVVELMDNYEQGKRVILRESVYNLSQKQGTNRPDLLKAYNEATGQSLASGVDNNIVARIIFVDNGQDQNIFQGDGLKVKWTFDATQTAGTHINP</sequence>
<comment type="caution">
    <text evidence="2">The sequence shown here is derived from an EMBL/GenBank/DDBJ whole genome shotgun (WGS) entry which is preliminary data.</text>
</comment>
<dbReference type="OrthoDB" id="2660939at2"/>
<dbReference type="RefSeq" id="WP_049742332.1">
    <property type="nucleotide sequence ID" value="NZ_BJON01000021.1"/>
</dbReference>
<organism evidence="2 3">
    <name type="scientific">Brevibacillus reuszeri</name>
    <dbReference type="NCBI Taxonomy" id="54915"/>
    <lineage>
        <taxon>Bacteria</taxon>
        <taxon>Bacillati</taxon>
        <taxon>Bacillota</taxon>
        <taxon>Bacilli</taxon>
        <taxon>Bacillales</taxon>
        <taxon>Paenibacillaceae</taxon>
        <taxon>Brevibacillus</taxon>
    </lineage>
</organism>
<keyword evidence="4" id="KW-1185">Reference proteome</keyword>
<dbReference type="EMBL" id="LGIQ01000016">
    <property type="protein sequence ID" value="KNB68950.1"/>
    <property type="molecule type" value="Genomic_DNA"/>
</dbReference>
<name>A0A0K9YL78_9BACL</name>
<dbReference type="GO" id="GO:0051301">
    <property type="term" value="P:cell division"/>
    <property type="evidence" value="ECO:0007669"/>
    <property type="project" value="UniProtKB-KW"/>
</dbReference>
<gene>
    <name evidence="2" type="ORF">ADS79_30990</name>
    <name evidence="1" type="ORF">BRE01_51650</name>
</gene>
<evidence type="ECO:0000313" key="4">
    <source>
        <dbReference type="Proteomes" id="UP000319578"/>
    </source>
</evidence>
<dbReference type="InterPro" id="IPR023833">
    <property type="entry name" value="Signal_pept_SipW-depend-type"/>
</dbReference>
<dbReference type="NCBIfam" id="TIGR04088">
    <property type="entry name" value="cognate_SipW"/>
    <property type="match status" value="1"/>
</dbReference>
<evidence type="ECO:0000313" key="3">
    <source>
        <dbReference type="Proteomes" id="UP000036834"/>
    </source>
</evidence>
<proteinExistence type="predicted"/>
<accession>A0A0K9YL78</accession>
<dbReference type="EMBL" id="BJON01000021">
    <property type="protein sequence ID" value="GED71463.1"/>
    <property type="molecule type" value="Genomic_DNA"/>
</dbReference>
<dbReference type="STRING" id="54915.ADS79_30990"/>
<reference evidence="2" key="2">
    <citation type="submission" date="2015-07" db="EMBL/GenBank/DDBJ databases">
        <title>MeaNS - Measles Nucleotide Surveillance Program.</title>
        <authorList>
            <person name="Tran T."/>
            <person name="Druce J."/>
        </authorList>
    </citation>
    <scope>NUCLEOTIDE SEQUENCE</scope>
    <source>
        <strain evidence="2">DSM 9887</strain>
    </source>
</reference>
<keyword evidence="1" id="KW-0131">Cell cycle</keyword>
<reference evidence="1 4" key="3">
    <citation type="submission" date="2019-06" db="EMBL/GenBank/DDBJ databases">
        <title>Whole genome shotgun sequence of Brevibacillus reuszeri NBRC 15719.</title>
        <authorList>
            <person name="Hosoyama A."/>
            <person name="Uohara A."/>
            <person name="Ohji S."/>
            <person name="Ichikawa N."/>
        </authorList>
    </citation>
    <scope>NUCLEOTIDE SEQUENCE [LARGE SCALE GENOMIC DNA]</scope>
    <source>
        <strain evidence="1 4">NBRC 15719</strain>
    </source>
</reference>
<keyword evidence="1" id="KW-0132">Cell division</keyword>
<evidence type="ECO:0000313" key="2">
    <source>
        <dbReference type="EMBL" id="KNB68950.1"/>
    </source>
</evidence>
<dbReference type="PATRIC" id="fig|54915.3.peg.5894"/>
<reference evidence="3" key="1">
    <citation type="submission" date="2015-07" db="EMBL/GenBank/DDBJ databases">
        <title>Genome sequencing project for genomic taxonomy and phylogenomics of Bacillus-like bacteria.</title>
        <authorList>
            <person name="Liu B."/>
            <person name="Wang J."/>
            <person name="Zhu Y."/>
            <person name="Liu G."/>
            <person name="Chen Q."/>
            <person name="Chen Z."/>
            <person name="Lan J."/>
            <person name="Che J."/>
            <person name="Ge C."/>
            <person name="Shi H."/>
            <person name="Pan Z."/>
            <person name="Liu X."/>
        </authorList>
    </citation>
    <scope>NUCLEOTIDE SEQUENCE [LARGE SCALE GENOMIC DNA]</scope>
    <source>
        <strain evidence="3">DSM 9887</strain>
    </source>
</reference>
<protein>
    <submittedName>
        <fullName evidence="1">Cell division protein FtsN</fullName>
    </submittedName>
</protein>
<dbReference type="Pfam" id="PF12389">
    <property type="entry name" value="Peptidase_M73"/>
    <property type="match status" value="1"/>
</dbReference>
<evidence type="ECO:0000313" key="1">
    <source>
        <dbReference type="EMBL" id="GED71463.1"/>
    </source>
</evidence>
<dbReference type="InterPro" id="IPR022121">
    <property type="entry name" value="Peptidase_M73_camelysin"/>
</dbReference>
<dbReference type="AlphaFoldDB" id="A0A0K9YL78"/>
<dbReference type="Proteomes" id="UP000036834">
    <property type="component" value="Unassembled WGS sequence"/>
</dbReference>
<dbReference type="Proteomes" id="UP000319578">
    <property type="component" value="Unassembled WGS sequence"/>
</dbReference>